<name>A0A4P8XJ89_9BACL</name>
<keyword evidence="2" id="KW-1185">Reference proteome</keyword>
<sequence length="65" mass="7407">MKRHILVEQALAAGQAAEHNLILIAREPDRMIKPQKLIDGIKYLNTMINFAHTEEQRYSGMEGAM</sequence>
<gene>
    <name evidence="1" type="ORF">E6C60_1987</name>
</gene>
<evidence type="ECO:0000313" key="2">
    <source>
        <dbReference type="Proteomes" id="UP000300879"/>
    </source>
</evidence>
<dbReference type="OrthoDB" id="2634701at2"/>
<reference evidence="1 2" key="1">
    <citation type="submission" date="2019-05" db="EMBL/GenBank/DDBJ databases">
        <authorList>
            <person name="Chen C."/>
        </authorList>
    </citation>
    <scope>NUCLEOTIDE SEQUENCE [LARGE SCALE GENOMIC DNA]</scope>
    <source>
        <strain evidence="1 2">HB172198</strain>
    </source>
</reference>
<dbReference type="Proteomes" id="UP000300879">
    <property type="component" value="Chromosome"/>
</dbReference>
<accession>A0A4P8XJ89</accession>
<dbReference type="RefSeq" id="WP_138225687.1">
    <property type="nucleotide sequence ID" value="NZ_CP040396.1"/>
</dbReference>
<evidence type="ECO:0000313" key="1">
    <source>
        <dbReference type="EMBL" id="QCT02702.1"/>
    </source>
</evidence>
<dbReference type="KEGG" id="palo:E6C60_1987"/>
<protein>
    <submittedName>
        <fullName evidence="1">Uncharacterized protein</fullName>
    </submittedName>
</protein>
<organism evidence="1 2">
    <name type="scientific">Paenibacillus algicola</name>
    <dbReference type="NCBI Taxonomy" id="2565926"/>
    <lineage>
        <taxon>Bacteria</taxon>
        <taxon>Bacillati</taxon>
        <taxon>Bacillota</taxon>
        <taxon>Bacilli</taxon>
        <taxon>Bacillales</taxon>
        <taxon>Paenibacillaceae</taxon>
        <taxon>Paenibacillus</taxon>
    </lineage>
</organism>
<dbReference type="EMBL" id="CP040396">
    <property type="protein sequence ID" value="QCT02702.1"/>
    <property type="molecule type" value="Genomic_DNA"/>
</dbReference>
<proteinExistence type="predicted"/>
<dbReference type="AlphaFoldDB" id="A0A4P8XJ89"/>